<dbReference type="InterPro" id="IPR036667">
    <property type="entry name" value="PTS_IIB_sorbose-sp_sf"/>
</dbReference>
<keyword evidence="2" id="KW-0813">Transport</keyword>
<evidence type="ECO:0000313" key="10">
    <source>
        <dbReference type="Proteomes" id="UP000284057"/>
    </source>
</evidence>
<comment type="caution">
    <text evidence="9">The sequence shown here is derived from an EMBL/GenBank/DDBJ whole genome shotgun (WGS) entry which is preliminary data.</text>
</comment>
<gene>
    <name evidence="9" type="ORF">DY240_14870</name>
</gene>
<sequence length="168" mass="18092">MGTALERNEMDIALIRVDDRLIHGQVVMGWTQALGIQQILVADDATAANPTQKNLMLLAVPAGVRADILTIADSARIVEQSTSDVKTIVVVKGPAELKALYDAGLKMTEVNVGNVHTGPGRKRLTKEVHATDDEIAIWRELSANGVHLEAQWLPGTARTDLGKLVAEL</sequence>
<accession>A0A418KQ40</accession>
<dbReference type="Pfam" id="PF03830">
    <property type="entry name" value="PTSIIB_sorb"/>
    <property type="match status" value="1"/>
</dbReference>
<evidence type="ECO:0000256" key="7">
    <source>
        <dbReference type="ARBA" id="ARBA00022777"/>
    </source>
</evidence>
<reference evidence="9 10" key="1">
    <citation type="submission" date="2018-09" db="EMBL/GenBank/DDBJ databases">
        <title>Isolation, diversity and antifungal activity of actinobacteria from wheat.</title>
        <authorList>
            <person name="Han C."/>
        </authorList>
    </citation>
    <scope>NUCLEOTIDE SEQUENCE [LARGE SCALE GENOMIC DNA]</scope>
    <source>
        <strain evidence="9 10">NEAU-YY265</strain>
    </source>
</reference>
<organism evidence="9 10">
    <name type="scientific">Jiangella rhizosphaerae</name>
    <dbReference type="NCBI Taxonomy" id="2293569"/>
    <lineage>
        <taxon>Bacteria</taxon>
        <taxon>Bacillati</taxon>
        <taxon>Actinomycetota</taxon>
        <taxon>Actinomycetes</taxon>
        <taxon>Jiangellales</taxon>
        <taxon>Jiangellaceae</taxon>
        <taxon>Jiangella</taxon>
    </lineage>
</organism>
<evidence type="ECO:0000256" key="3">
    <source>
        <dbReference type="ARBA" id="ARBA00022490"/>
    </source>
</evidence>
<protein>
    <submittedName>
        <fullName evidence="9">PTS mannose/fructose/sorbose transporter subunit IIB</fullName>
    </submittedName>
</protein>
<dbReference type="GO" id="GO:0005737">
    <property type="term" value="C:cytoplasm"/>
    <property type="evidence" value="ECO:0007669"/>
    <property type="project" value="UniProtKB-SubCell"/>
</dbReference>
<feature type="domain" description="PTS EIIB type-4" evidence="8">
    <location>
        <begin position="8"/>
        <end position="168"/>
    </location>
</feature>
<evidence type="ECO:0000256" key="4">
    <source>
        <dbReference type="ARBA" id="ARBA00022597"/>
    </source>
</evidence>
<evidence type="ECO:0000256" key="5">
    <source>
        <dbReference type="ARBA" id="ARBA00022679"/>
    </source>
</evidence>
<keyword evidence="6" id="KW-0598">Phosphotransferase system</keyword>
<keyword evidence="7" id="KW-0418">Kinase</keyword>
<evidence type="ECO:0000256" key="1">
    <source>
        <dbReference type="ARBA" id="ARBA00004496"/>
    </source>
</evidence>
<dbReference type="SUPFAM" id="SSF52728">
    <property type="entry name" value="PTS IIb component"/>
    <property type="match status" value="1"/>
</dbReference>
<evidence type="ECO:0000259" key="8">
    <source>
        <dbReference type="PROSITE" id="PS51101"/>
    </source>
</evidence>
<dbReference type="PROSITE" id="PS51101">
    <property type="entry name" value="PTS_EIIB_TYPE_4"/>
    <property type="match status" value="1"/>
</dbReference>
<keyword evidence="5" id="KW-0808">Transferase</keyword>
<proteinExistence type="predicted"/>
<dbReference type="GO" id="GO:0016301">
    <property type="term" value="F:kinase activity"/>
    <property type="evidence" value="ECO:0007669"/>
    <property type="project" value="UniProtKB-KW"/>
</dbReference>
<dbReference type="Gene3D" id="3.40.35.10">
    <property type="entry name" value="Phosphotransferase system, sorbose subfamily IIB component"/>
    <property type="match status" value="1"/>
</dbReference>
<keyword evidence="3" id="KW-0963">Cytoplasm</keyword>
<dbReference type="InterPro" id="IPR004720">
    <property type="entry name" value="PTS_IIB_sorbose-sp"/>
</dbReference>
<dbReference type="GO" id="GO:0009401">
    <property type="term" value="P:phosphoenolpyruvate-dependent sugar phosphotransferase system"/>
    <property type="evidence" value="ECO:0007669"/>
    <property type="project" value="UniProtKB-KW"/>
</dbReference>
<keyword evidence="10" id="KW-1185">Reference proteome</keyword>
<comment type="subcellular location">
    <subcellularLocation>
        <location evidence="1">Cytoplasm</location>
    </subcellularLocation>
</comment>
<evidence type="ECO:0000256" key="2">
    <source>
        <dbReference type="ARBA" id="ARBA00022448"/>
    </source>
</evidence>
<name>A0A418KQ40_9ACTN</name>
<evidence type="ECO:0000256" key="6">
    <source>
        <dbReference type="ARBA" id="ARBA00022683"/>
    </source>
</evidence>
<dbReference type="Proteomes" id="UP000284057">
    <property type="component" value="Unassembled WGS sequence"/>
</dbReference>
<dbReference type="GO" id="GO:0008982">
    <property type="term" value="F:protein-N(PI)-phosphohistidine-sugar phosphotransferase activity"/>
    <property type="evidence" value="ECO:0007669"/>
    <property type="project" value="InterPro"/>
</dbReference>
<evidence type="ECO:0000313" key="9">
    <source>
        <dbReference type="EMBL" id="RIQ21645.1"/>
    </source>
</evidence>
<keyword evidence="4" id="KW-0762">Sugar transport</keyword>
<dbReference type="AlphaFoldDB" id="A0A418KQ40"/>
<dbReference type="EMBL" id="QUAL01000146">
    <property type="protein sequence ID" value="RIQ21645.1"/>
    <property type="molecule type" value="Genomic_DNA"/>
</dbReference>